<comment type="caution">
    <text evidence="1">The sequence shown here is derived from an EMBL/GenBank/DDBJ whole genome shotgun (WGS) entry which is preliminary data.</text>
</comment>
<keyword evidence="2" id="KW-1185">Reference proteome</keyword>
<reference evidence="2" key="1">
    <citation type="journal article" date="2018" name="Front. Microbiol.">
        <title>Genome-Based Analysis Reveals the Taxonomy and Diversity of the Family Idiomarinaceae.</title>
        <authorList>
            <person name="Liu Y."/>
            <person name="Lai Q."/>
            <person name="Shao Z."/>
        </authorList>
    </citation>
    <scope>NUCLEOTIDE SEQUENCE [LARGE SCALE GENOMIC DNA]</scope>
    <source>
        <strain evidence="2">AIS</strain>
    </source>
</reference>
<dbReference type="AlphaFoldDB" id="A0A432WP46"/>
<evidence type="ECO:0000313" key="1">
    <source>
        <dbReference type="EMBL" id="RUO35489.1"/>
    </source>
</evidence>
<accession>A0A432WP46</accession>
<dbReference type="Proteomes" id="UP000286934">
    <property type="component" value="Unassembled WGS sequence"/>
</dbReference>
<sequence length="61" mass="6736">MIIFILHLQRKGGENSAAQQLADALKQSVTAPTGPYKIYENGYHGIVGGEWVTYFPRVEGN</sequence>
<proteinExistence type="predicted"/>
<organism evidence="1 2">
    <name type="scientific">Aliidiomarina shirensis</name>
    <dbReference type="NCBI Taxonomy" id="1048642"/>
    <lineage>
        <taxon>Bacteria</taxon>
        <taxon>Pseudomonadati</taxon>
        <taxon>Pseudomonadota</taxon>
        <taxon>Gammaproteobacteria</taxon>
        <taxon>Alteromonadales</taxon>
        <taxon>Idiomarinaceae</taxon>
        <taxon>Aliidiomarina</taxon>
    </lineage>
</organism>
<gene>
    <name evidence="1" type="ORF">CWE13_11200</name>
</gene>
<name>A0A432WP46_9GAMM</name>
<dbReference type="EMBL" id="PIPP01000006">
    <property type="protein sequence ID" value="RUO35489.1"/>
    <property type="molecule type" value="Genomic_DNA"/>
</dbReference>
<evidence type="ECO:0000313" key="2">
    <source>
        <dbReference type="Proteomes" id="UP000286934"/>
    </source>
</evidence>
<protein>
    <submittedName>
        <fullName evidence="1">Uncharacterized protein</fullName>
    </submittedName>
</protein>